<dbReference type="AlphaFoldDB" id="A0A7I4XYB6"/>
<organism evidence="2 3">
    <name type="scientific">Haemonchus contortus</name>
    <name type="common">Barber pole worm</name>
    <dbReference type="NCBI Taxonomy" id="6289"/>
    <lineage>
        <taxon>Eukaryota</taxon>
        <taxon>Metazoa</taxon>
        <taxon>Ecdysozoa</taxon>
        <taxon>Nematoda</taxon>
        <taxon>Chromadorea</taxon>
        <taxon>Rhabditida</taxon>
        <taxon>Rhabditina</taxon>
        <taxon>Rhabditomorpha</taxon>
        <taxon>Strongyloidea</taxon>
        <taxon>Trichostrongylidae</taxon>
        <taxon>Haemonchus</taxon>
    </lineage>
</organism>
<evidence type="ECO:0000313" key="3">
    <source>
        <dbReference type="WBParaSite" id="HCON_00027170-00001"/>
    </source>
</evidence>
<dbReference type="WBParaSite" id="HCON_00027170-00001">
    <property type="protein sequence ID" value="HCON_00027170-00001"/>
    <property type="gene ID" value="HCON_00027170"/>
</dbReference>
<accession>A0A7I4XYB6</accession>
<dbReference type="InterPro" id="IPR013087">
    <property type="entry name" value="Znf_C2H2_type"/>
</dbReference>
<keyword evidence="2" id="KW-1185">Reference proteome</keyword>
<proteinExistence type="predicted"/>
<name>A0A7I4XYB6_HAECO</name>
<sequence length="132" mass="15089">MISKHLQEGHNFPDGEAQQVETGIASETTSNSSDPVNSLVTCPSCGVEVLDHVGLARHCEHRHREDSSYSEPQDYSVFTAHFPTFQKYEEWLVEQCNRTCTRFIHSQLNLHPEKLADELRATFVNFLRQLSN</sequence>
<reference evidence="3" key="1">
    <citation type="submission" date="2020-12" db="UniProtKB">
        <authorList>
            <consortium name="WormBaseParasite"/>
        </authorList>
    </citation>
    <scope>IDENTIFICATION</scope>
    <source>
        <strain evidence="3">MHco3</strain>
    </source>
</reference>
<dbReference type="PROSITE" id="PS00028">
    <property type="entry name" value="ZINC_FINGER_C2H2_1"/>
    <property type="match status" value="1"/>
</dbReference>
<evidence type="ECO:0000313" key="2">
    <source>
        <dbReference type="Proteomes" id="UP000025227"/>
    </source>
</evidence>
<dbReference type="OrthoDB" id="5855243at2759"/>
<evidence type="ECO:0000259" key="1">
    <source>
        <dbReference type="PROSITE" id="PS00028"/>
    </source>
</evidence>
<protein>
    <submittedName>
        <fullName evidence="3">C2H2-type domain-containing protein</fullName>
    </submittedName>
</protein>
<dbReference type="Proteomes" id="UP000025227">
    <property type="component" value="Unplaced"/>
</dbReference>
<feature type="domain" description="C2H2-type" evidence="1">
    <location>
        <begin position="42"/>
        <end position="63"/>
    </location>
</feature>